<dbReference type="Gramene" id="rna40320">
    <property type="protein sequence ID" value="RHN45896.1"/>
    <property type="gene ID" value="gene40320"/>
</dbReference>
<reference evidence="4" key="3">
    <citation type="submission" date="2015-04" db="UniProtKB">
        <authorList>
            <consortium name="EnsemblPlants"/>
        </authorList>
    </citation>
    <scope>IDENTIFICATION</scope>
    <source>
        <strain evidence="4">cv. Jemalong A17</strain>
    </source>
</reference>
<name>A0A072TZ41_MEDTR</name>
<dbReference type="AlphaFoldDB" id="A0A072TZ41"/>
<feature type="signal peptide" evidence="1">
    <location>
        <begin position="1"/>
        <end position="22"/>
    </location>
</feature>
<reference evidence="3" key="4">
    <citation type="journal article" date="2018" name="Nat. Plants">
        <title>Whole-genome landscape of Medicago truncatula symbiotic genes.</title>
        <authorList>
            <person name="Pecrix Y."/>
            <person name="Gamas P."/>
            <person name="Carrere S."/>
        </authorList>
    </citation>
    <scope>NUCLEOTIDE SEQUENCE</scope>
    <source>
        <tissue evidence="3">Leaves</tissue>
    </source>
</reference>
<reference evidence="2 5" key="2">
    <citation type="journal article" date="2014" name="BMC Genomics">
        <title>An improved genome release (version Mt4.0) for the model legume Medicago truncatula.</title>
        <authorList>
            <person name="Tang H."/>
            <person name="Krishnakumar V."/>
            <person name="Bidwell S."/>
            <person name="Rosen B."/>
            <person name="Chan A."/>
            <person name="Zhou S."/>
            <person name="Gentzbittel L."/>
            <person name="Childs K.L."/>
            <person name="Yandell M."/>
            <person name="Gundlach H."/>
            <person name="Mayer K.F."/>
            <person name="Schwartz D.C."/>
            <person name="Town C.D."/>
        </authorList>
    </citation>
    <scope>GENOME REANNOTATION</scope>
    <source>
        <strain evidence="2">A17</strain>
        <strain evidence="4 5">cv. Jemalong A17</strain>
    </source>
</reference>
<feature type="chain" id="PRO_5014499118" evidence="1">
    <location>
        <begin position="23"/>
        <end position="81"/>
    </location>
</feature>
<dbReference type="Proteomes" id="UP000002051">
    <property type="component" value="Unassembled WGS sequence"/>
</dbReference>
<evidence type="ECO:0000313" key="4">
    <source>
        <dbReference type="EnsemblPlants" id="KEH22707"/>
    </source>
</evidence>
<dbReference type="Proteomes" id="UP000265566">
    <property type="component" value="Chromosome 7"/>
</dbReference>
<gene>
    <name evidence="2" type="ordered locus">MTR_7g056543</name>
    <name evidence="3" type="ORF">MtrunA17_Chr7g0236421</name>
</gene>
<reference evidence="2 5" key="1">
    <citation type="journal article" date="2011" name="Nature">
        <title>The Medicago genome provides insight into the evolution of rhizobial symbioses.</title>
        <authorList>
            <person name="Young N.D."/>
            <person name="Debelle F."/>
            <person name="Oldroyd G.E."/>
            <person name="Geurts R."/>
            <person name="Cannon S.B."/>
            <person name="Udvardi M.K."/>
            <person name="Benedito V.A."/>
            <person name="Mayer K.F."/>
            <person name="Gouzy J."/>
            <person name="Schoof H."/>
            <person name="Van de Peer Y."/>
            <person name="Proost S."/>
            <person name="Cook D.R."/>
            <person name="Meyers B.C."/>
            <person name="Spannagl M."/>
            <person name="Cheung F."/>
            <person name="De Mita S."/>
            <person name="Krishnakumar V."/>
            <person name="Gundlach H."/>
            <person name="Zhou S."/>
            <person name="Mudge J."/>
            <person name="Bharti A.K."/>
            <person name="Murray J.D."/>
            <person name="Naoumkina M.A."/>
            <person name="Rosen B."/>
            <person name="Silverstein K.A."/>
            <person name="Tang H."/>
            <person name="Rombauts S."/>
            <person name="Zhao P.X."/>
            <person name="Zhou P."/>
            <person name="Barbe V."/>
            <person name="Bardou P."/>
            <person name="Bechner M."/>
            <person name="Bellec A."/>
            <person name="Berger A."/>
            <person name="Berges H."/>
            <person name="Bidwell S."/>
            <person name="Bisseling T."/>
            <person name="Choisne N."/>
            <person name="Couloux A."/>
            <person name="Denny R."/>
            <person name="Deshpande S."/>
            <person name="Dai X."/>
            <person name="Doyle J.J."/>
            <person name="Dudez A.M."/>
            <person name="Farmer A.D."/>
            <person name="Fouteau S."/>
            <person name="Franken C."/>
            <person name="Gibelin C."/>
            <person name="Gish J."/>
            <person name="Goldstein S."/>
            <person name="Gonzalez A.J."/>
            <person name="Green P.J."/>
            <person name="Hallab A."/>
            <person name="Hartog M."/>
            <person name="Hua A."/>
            <person name="Humphray S.J."/>
            <person name="Jeong D.H."/>
            <person name="Jing Y."/>
            <person name="Jocker A."/>
            <person name="Kenton S.M."/>
            <person name="Kim D.J."/>
            <person name="Klee K."/>
            <person name="Lai H."/>
            <person name="Lang C."/>
            <person name="Lin S."/>
            <person name="Macmil S.L."/>
            <person name="Magdelenat G."/>
            <person name="Matthews L."/>
            <person name="McCorrison J."/>
            <person name="Monaghan E.L."/>
            <person name="Mun J.H."/>
            <person name="Najar F.Z."/>
            <person name="Nicholson C."/>
            <person name="Noirot C."/>
            <person name="O'Bleness M."/>
            <person name="Paule C.R."/>
            <person name="Poulain J."/>
            <person name="Prion F."/>
            <person name="Qin B."/>
            <person name="Qu C."/>
            <person name="Retzel E.F."/>
            <person name="Riddle C."/>
            <person name="Sallet E."/>
            <person name="Samain S."/>
            <person name="Samson N."/>
            <person name="Sanders I."/>
            <person name="Saurat O."/>
            <person name="Scarpelli C."/>
            <person name="Schiex T."/>
            <person name="Segurens B."/>
            <person name="Severin A.J."/>
            <person name="Sherrier D.J."/>
            <person name="Shi R."/>
            <person name="Sims S."/>
            <person name="Singer S.R."/>
            <person name="Sinharoy S."/>
            <person name="Sterck L."/>
            <person name="Viollet A."/>
            <person name="Wang B.B."/>
            <person name="Wang K."/>
            <person name="Wang M."/>
            <person name="Wang X."/>
            <person name="Warfsmann J."/>
            <person name="Weissenbach J."/>
            <person name="White D.D."/>
            <person name="White J.D."/>
            <person name="Wiley G.B."/>
            <person name="Wincker P."/>
            <person name="Xing Y."/>
            <person name="Yang L."/>
            <person name="Yao Z."/>
            <person name="Ying F."/>
            <person name="Zhai J."/>
            <person name="Zhou L."/>
            <person name="Zuber A."/>
            <person name="Denarie J."/>
            <person name="Dixon R.A."/>
            <person name="May G.D."/>
            <person name="Schwartz D.C."/>
            <person name="Rogers J."/>
            <person name="Quetier F."/>
            <person name="Town C.D."/>
            <person name="Roe B.A."/>
        </authorList>
    </citation>
    <scope>NUCLEOTIDE SEQUENCE [LARGE SCALE GENOMIC DNA]</scope>
    <source>
        <strain evidence="2">A17</strain>
        <strain evidence="4 5">cv. Jemalong A17</strain>
    </source>
</reference>
<keyword evidence="5" id="KW-1185">Reference proteome</keyword>
<evidence type="ECO:0000313" key="2">
    <source>
        <dbReference type="EMBL" id="KEH22707.1"/>
    </source>
</evidence>
<dbReference type="EnsemblPlants" id="KEH22707">
    <property type="protein sequence ID" value="KEH22707"/>
    <property type="gene ID" value="MTR_7g056543"/>
</dbReference>
<proteinExistence type="predicted"/>
<dbReference type="EMBL" id="PSQE01000007">
    <property type="protein sequence ID" value="RHN45896.1"/>
    <property type="molecule type" value="Genomic_DNA"/>
</dbReference>
<accession>A0A072TZ41</accession>
<evidence type="ECO:0000313" key="5">
    <source>
        <dbReference type="Proteomes" id="UP000002051"/>
    </source>
</evidence>
<dbReference type="HOGENOM" id="CLU_195532_0_0_1"/>
<organism evidence="2 5">
    <name type="scientific">Medicago truncatula</name>
    <name type="common">Barrel medic</name>
    <name type="synonym">Medicago tribuloides</name>
    <dbReference type="NCBI Taxonomy" id="3880"/>
    <lineage>
        <taxon>Eukaryota</taxon>
        <taxon>Viridiplantae</taxon>
        <taxon>Streptophyta</taxon>
        <taxon>Embryophyta</taxon>
        <taxon>Tracheophyta</taxon>
        <taxon>Spermatophyta</taxon>
        <taxon>Magnoliopsida</taxon>
        <taxon>eudicotyledons</taxon>
        <taxon>Gunneridae</taxon>
        <taxon>Pentapetalae</taxon>
        <taxon>rosids</taxon>
        <taxon>fabids</taxon>
        <taxon>Fabales</taxon>
        <taxon>Fabaceae</taxon>
        <taxon>Papilionoideae</taxon>
        <taxon>50 kb inversion clade</taxon>
        <taxon>NPAAA clade</taxon>
        <taxon>Hologalegina</taxon>
        <taxon>IRL clade</taxon>
        <taxon>Trifolieae</taxon>
        <taxon>Medicago</taxon>
    </lineage>
</organism>
<evidence type="ECO:0000256" key="1">
    <source>
        <dbReference type="SAM" id="SignalP"/>
    </source>
</evidence>
<keyword evidence="1" id="KW-0732">Signal</keyword>
<evidence type="ECO:0000313" key="3">
    <source>
        <dbReference type="EMBL" id="RHN45896.1"/>
    </source>
</evidence>
<sequence length="81" mass="9397">MASTYSIVLLLFGMMMVTTVVGAGRSNMIGHPDYSLEEIEEEWYHLFSDPRAIIMGGKRMRFARPPPTFVLEEDVWENLWE</sequence>
<dbReference type="EMBL" id="CM001223">
    <property type="protein sequence ID" value="KEH22707.1"/>
    <property type="molecule type" value="Genomic_DNA"/>
</dbReference>
<protein>
    <submittedName>
        <fullName evidence="2">Leguminosin group567 LEED...PEED secreted peptide</fullName>
    </submittedName>
</protein>